<reference evidence="2" key="1">
    <citation type="journal article" date="2020" name="Stud. Mycol.">
        <title>101 Dothideomycetes genomes: a test case for predicting lifestyles and emergence of pathogens.</title>
        <authorList>
            <person name="Haridas S."/>
            <person name="Albert R."/>
            <person name="Binder M."/>
            <person name="Bloem J."/>
            <person name="Labutti K."/>
            <person name="Salamov A."/>
            <person name="Andreopoulos B."/>
            <person name="Baker S."/>
            <person name="Barry K."/>
            <person name="Bills G."/>
            <person name="Bluhm B."/>
            <person name="Cannon C."/>
            <person name="Castanera R."/>
            <person name="Culley D."/>
            <person name="Daum C."/>
            <person name="Ezra D."/>
            <person name="Gonzalez J."/>
            <person name="Henrissat B."/>
            <person name="Kuo A."/>
            <person name="Liang C."/>
            <person name="Lipzen A."/>
            <person name="Lutzoni F."/>
            <person name="Magnuson J."/>
            <person name="Mondo S."/>
            <person name="Nolan M."/>
            <person name="Ohm R."/>
            <person name="Pangilinan J."/>
            <person name="Park H.-J."/>
            <person name="Ramirez L."/>
            <person name="Alfaro M."/>
            <person name="Sun H."/>
            <person name="Tritt A."/>
            <person name="Yoshinaga Y."/>
            <person name="Zwiers L.-H."/>
            <person name="Turgeon B."/>
            <person name="Goodwin S."/>
            <person name="Spatafora J."/>
            <person name="Crous P."/>
            <person name="Grigoriev I."/>
        </authorList>
    </citation>
    <scope>NUCLEOTIDE SEQUENCE</scope>
    <source>
        <strain evidence="2">CBS 207.26</strain>
    </source>
</reference>
<evidence type="ECO:0008006" key="4">
    <source>
        <dbReference type="Google" id="ProtNLM"/>
    </source>
</evidence>
<protein>
    <recommendedName>
        <fullName evidence="4">Methyltransferase type 11 domain-containing protein</fullName>
    </recommendedName>
</protein>
<dbReference type="SUPFAM" id="SSF53335">
    <property type="entry name" value="S-adenosyl-L-methionine-dependent methyltransferases"/>
    <property type="match status" value="1"/>
</dbReference>
<dbReference type="OrthoDB" id="3902588at2759"/>
<feature type="compositionally biased region" description="Basic and acidic residues" evidence="1">
    <location>
        <begin position="70"/>
        <end position="82"/>
    </location>
</feature>
<feature type="compositionally biased region" description="Low complexity" evidence="1">
    <location>
        <begin position="112"/>
        <end position="125"/>
    </location>
</feature>
<dbReference type="Proteomes" id="UP000800200">
    <property type="component" value="Unassembled WGS sequence"/>
</dbReference>
<dbReference type="Gene3D" id="3.40.50.150">
    <property type="entry name" value="Vaccinia Virus protein VP39"/>
    <property type="match status" value="1"/>
</dbReference>
<dbReference type="EMBL" id="ML994701">
    <property type="protein sequence ID" value="KAF2176741.1"/>
    <property type="molecule type" value="Genomic_DNA"/>
</dbReference>
<keyword evidence="3" id="KW-1185">Reference proteome</keyword>
<name>A0A6A6DBB6_9PEZI</name>
<sequence length="510" mass="57143">MFSADLSWTDPDTEKVGERRERKARERSSSSATPSLKSSKSSKSSISVDRELWWPSSLKKAKSVKPSKRLRPDTSRGIDHARKQSGSMPHSLDLEPPVRMKDPSLQPGWTYSSSLSSTLPSGASLDLPEYEVPELEGDLATRRRNSNASRHSSEGSYSVKIEGCLDFDQLKVKEESEETSPPPAEEKPSSYASGLPQLAAWRPPSNWEVFLPSEPSQDKTLPPLPVETAVGYSSTLGLTRFQRFIRRMEHAGPKVILDRLKEEWHDSGDEEGDEELKLEKQLWILTAFQLQNLGRSKAVPKPSSSTGKILELYGNLCNASYLTVPQAAIVPLPYSDSSFSHIRASTLPSLVPSSKLPQLFRECYRLLATGGMLEIRVMDASPIRKTAGPKMRAWIEDRLSLNLERLFRCSKPCMLVPTWITDAGFDLPTSHPSAVGQTMKIPCAVAKENSNVDDELSTLIGKELWKDNWGRFIDEVPGQARWWWEDEGVIQECRECRTAFECGTLFAFKR</sequence>
<dbReference type="InterPro" id="IPR029063">
    <property type="entry name" value="SAM-dependent_MTases_sf"/>
</dbReference>
<accession>A0A6A6DBB6</accession>
<evidence type="ECO:0000256" key="1">
    <source>
        <dbReference type="SAM" id="MobiDB-lite"/>
    </source>
</evidence>
<feature type="compositionally biased region" description="Basic and acidic residues" evidence="1">
    <location>
        <begin position="12"/>
        <end position="28"/>
    </location>
</feature>
<evidence type="ECO:0000313" key="2">
    <source>
        <dbReference type="EMBL" id="KAF2176741.1"/>
    </source>
</evidence>
<feature type="compositionally biased region" description="Basic and acidic residues" evidence="1">
    <location>
        <begin position="92"/>
        <end position="102"/>
    </location>
</feature>
<gene>
    <name evidence="2" type="ORF">K469DRAFT_645200</name>
</gene>
<feature type="compositionally biased region" description="Acidic residues" evidence="1">
    <location>
        <begin position="128"/>
        <end position="137"/>
    </location>
</feature>
<feature type="region of interest" description="Disordered" evidence="1">
    <location>
        <begin position="1"/>
        <end position="157"/>
    </location>
</feature>
<evidence type="ECO:0000313" key="3">
    <source>
        <dbReference type="Proteomes" id="UP000800200"/>
    </source>
</evidence>
<feature type="compositionally biased region" description="Basic residues" evidence="1">
    <location>
        <begin position="59"/>
        <end position="69"/>
    </location>
</feature>
<dbReference type="AlphaFoldDB" id="A0A6A6DBB6"/>
<organism evidence="2 3">
    <name type="scientific">Zopfia rhizophila CBS 207.26</name>
    <dbReference type="NCBI Taxonomy" id="1314779"/>
    <lineage>
        <taxon>Eukaryota</taxon>
        <taxon>Fungi</taxon>
        <taxon>Dikarya</taxon>
        <taxon>Ascomycota</taxon>
        <taxon>Pezizomycotina</taxon>
        <taxon>Dothideomycetes</taxon>
        <taxon>Dothideomycetes incertae sedis</taxon>
        <taxon>Zopfiaceae</taxon>
        <taxon>Zopfia</taxon>
    </lineage>
</organism>
<proteinExistence type="predicted"/>
<feature type="compositionally biased region" description="Low complexity" evidence="1">
    <location>
        <begin position="29"/>
        <end position="47"/>
    </location>
</feature>